<reference evidence="1" key="1">
    <citation type="journal article" date="2014" name="Front. Microbiol.">
        <title>High frequency of phylogenetically diverse reductive dehalogenase-homologous genes in deep subseafloor sedimentary metagenomes.</title>
        <authorList>
            <person name="Kawai M."/>
            <person name="Futagami T."/>
            <person name="Toyoda A."/>
            <person name="Takaki Y."/>
            <person name="Nishi S."/>
            <person name="Hori S."/>
            <person name="Arai W."/>
            <person name="Tsubouchi T."/>
            <person name="Morono Y."/>
            <person name="Uchiyama I."/>
            <person name="Ito T."/>
            <person name="Fujiyama A."/>
            <person name="Inagaki F."/>
            <person name="Takami H."/>
        </authorList>
    </citation>
    <scope>NUCLEOTIDE SEQUENCE</scope>
    <source>
        <strain evidence="1">Expedition CK06-06</strain>
    </source>
</reference>
<gene>
    <name evidence="1" type="ORF">S03H2_14989</name>
</gene>
<protein>
    <submittedName>
        <fullName evidence="1">Uncharacterized protein</fullName>
    </submittedName>
</protein>
<dbReference type="EMBL" id="BARU01007608">
    <property type="protein sequence ID" value="GAH46508.1"/>
    <property type="molecule type" value="Genomic_DNA"/>
</dbReference>
<comment type="caution">
    <text evidence="1">The sequence shown here is derived from an EMBL/GenBank/DDBJ whole genome shotgun (WGS) entry which is preliminary data.</text>
</comment>
<accession>X1HMK4</accession>
<proteinExistence type="predicted"/>
<dbReference type="AlphaFoldDB" id="X1HMK4"/>
<name>X1HMK4_9ZZZZ</name>
<organism evidence="1">
    <name type="scientific">marine sediment metagenome</name>
    <dbReference type="NCBI Taxonomy" id="412755"/>
    <lineage>
        <taxon>unclassified sequences</taxon>
        <taxon>metagenomes</taxon>
        <taxon>ecological metagenomes</taxon>
    </lineage>
</organism>
<evidence type="ECO:0000313" key="1">
    <source>
        <dbReference type="EMBL" id="GAH46508.1"/>
    </source>
</evidence>
<sequence length="62" mass="7650">MLKGTYKGRKFLYNQFFMEIYEELPDGKLRKKKDFHKWESLIRWIPEYNILASESINRMNGF</sequence>